<dbReference type="GeneID" id="109710753"/>
<reference evidence="2" key="2">
    <citation type="submission" date="2025-08" db="UniProtKB">
        <authorList>
            <consortium name="RefSeq"/>
        </authorList>
    </citation>
    <scope>IDENTIFICATION</scope>
    <source>
        <tissue evidence="2">Leaf</tissue>
    </source>
</reference>
<evidence type="ECO:0000313" key="2">
    <source>
        <dbReference type="RefSeq" id="XP_020089086.1"/>
    </source>
</evidence>
<dbReference type="PROSITE" id="PS51808">
    <property type="entry name" value="CHCH"/>
    <property type="match status" value="1"/>
</dbReference>
<dbReference type="Proteomes" id="UP000515123">
    <property type="component" value="Linkage group 5"/>
</dbReference>
<name>A0A6P5EZ18_ANACO</name>
<gene>
    <name evidence="2" type="primary">LOC109710753</name>
</gene>
<dbReference type="Gene3D" id="1.10.287.1130">
    <property type="entry name" value="CytochromE C oxidase copper chaperone"/>
    <property type="match status" value="1"/>
</dbReference>
<dbReference type="AlphaFoldDB" id="A0A6P5EZ18"/>
<evidence type="ECO:0000313" key="1">
    <source>
        <dbReference type="Proteomes" id="UP000515123"/>
    </source>
</evidence>
<reference evidence="1" key="1">
    <citation type="journal article" date="2015" name="Nat. Genet.">
        <title>The pineapple genome and the evolution of CAM photosynthesis.</title>
        <authorList>
            <person name="Ming R."/>
            <person name="VanBuren R."/>
            <person name="Wai C.M."/>
            <person name="Tang H."/>
            <person name="Schatz M.C."/>
            <person name="Bowers J.E."/>
            <person name="Lyons E."/>
            <person name="Wang M.L."/>
            <person name="Chen J."/>
            <person name="Biggers E."/>
            <person name="Zhang J."/>
            <person name="Huang L."/>
            <person name="Zhang L."/>
            <person name="Miao W."/>
            <person name="Zhang J."/>
            <person name="Ye Z."/>
            <person name="Miao C."/>
            <person name="Lin Z."/>
            <person name="Wang H."/>
            <person name="Zhou H."/>
            <person name="Yim W.C."/>
            <person name="Priest H.D."/>
            <person name="Zheng C."/>
            <person name="Woodhouse M."/>
            <person name="Edger P.P."/>
            <person name="Guyot R."/>
            <person name="Guo H.B."/>
            <person name="Guo H."/>
            <person name="Zheng G."/>
            <person name="Singh R."/>
            <person name="Sharma A."/>
            <person name="Min X."/>
            <person name="Zheng Y."/>
            <person name="Lee H."/>
            <person name="Gurtowski J."/>
            <person name="Sedlazeck F.J."/>
            <person name="Harkess A."/>
            <person name="McKain M.R."/>
            <person name="Liao Z."/>
            <person name="Fang J."/>
            <person name="Liu J."/>
            <person name="Zhang X."/>
            <person name="Zhang Q."/>
            <person name="Hu W."/>
            <person name="Qin Y."/>
            <person name="Wang K."/>
            <person name="Chen L.Y."/>
            <person name="Shirley N."/>
            <person name="Lin Y.R."/>
            <person name="Liu L.Y."/>
            <person name="Hernandez A.G."/>
            <person name="Wright C.L."/>
            <person name="Bulone V."/>
            <person name="Tuskan G.A."/>
            <person name="Heath K."/>
            <person name="Zee F."/>
            <person name="Moore P.H."/>
            <person name="Sunkar R."/>
            <person name="Leebens-Mack J.H."/>
            <person name="Mockler T."/>
            <person name="Bennetzen J.L."/>
            <person name="Freeling M."/>
            <person name="Sankoff D."/>
            <person name="Paterson A.H."/>
            <person name="Zhu X."/>
            <person name="Yang X."/>
            <person name="Smith J.A."/>
            <person name="Cushman J.C."/>
            <person name="Paull R.E."/>
            <person name="Yu Q."/>
        </authorList>
    </citation>
    <scope>NUCLEOTIDE SEQUENCE [LARGE SCALE GENOMIC DNA]</scope>
    <source>
        <strain evidence="1">cv. F153</strain>
    </source>
</reference>
<dbReference type="RefSeq" id="XP_020089086.1">
    <property type="nucleotide sequence ID" value="XM_020233497.1"/>
</dbReference>
<dbReference type="PANTHER" id="PTHR37750:SF1">
    <property type="entry name" value="COX19-LIKE CHCH FAMILY PROTEIN"/>
    <property type="match status" value="1"/>
</dbReference>
<dbReference type="PANTHER" id="PTHR37750">
    <property type="entry name" value="COX19-LIKE CHCH FAMILY PROTEIN"/>
    <property type="match status" value="1"/>
</dbReference>
<keyword evidence="1" id="KW-1185">Reference proteome</keyword>
<organism evidence="1 2">
    <name type="scientific">Ananas comosus</name>
    <name type="common">Pineapple</name>
    <name type="synonym">Ananas ananas</name>
    <dbReference type="NCBI Taxonomy" id="4615"/>
    <lineage>
        <taxon>Eukaryota</taxon>
        <taxon>Viridiplantae</taxon>
        <taxon>Streptophyta</taxon>
        <taxon>Embryophyta</taxon>
        <taxon>Tracheophyta</taxon>
        <taxon>Spermatophyta</taxon>
        <taxon>Magnoliopsida</taxon>
        <taxon>Liliopsida</taxon>
        <taxon>Poales</taxon>
        <taxon>Bromeliaceae</taxon>
        <taxon>Bromelioideae</taxon>
        <taxon>Ananas</taxon>
    </lineage>
</organism>
<dbReference type="SUPFAM" id="SSF47072">
    <property type="entry name" value="Cysteine alpha-hairpin motif"/>
    <property type="match status" value="1"/>
</dbReference>
<accession>A0A6P5EZ18</accession>
<dbReference type="InterPro" id="IPR009069">
    <property type="entry name" value="Cys_alpha_HP_mot_SF"/>
</dbReference>
<sequence>MEEATTPEPVCAKEALDLLNCVAASPFDRDTCLRLVDALRTCVLHKVRWFSLCCLFSPPFSFEMNGKYRTSQEKEIPS</sequence>
<protein>
    <submittedName>
        <fullName evidence="2">Uncharacterized protein LOC109710753 isoform X1</fullName>
    </submittedName>
</protein>
<proteinExistence type="predicted"/>
<dbReference type="OrthoDB" id="13601at2759"/>